<keyword evidence="11" id="KW-1185">Reference proteome</keyword>
<sequence length="416" mass="46791">MILDLSRKHILIVDDKPTNLKVLATTLTEAGLDIAVATNGKMALQQVANDPPELILLDVLMPEIDGFETCKQLKANPETKDIPIIFMTALSDTIDKVRGLSLGAVDYITKPFETEEVIARINTHLQLRYLSKTVEQKNQQLTEALERLNKTQQQLIYQEKLATIGALTAGIVHELRNPLNFVKNYGEGSVELLDDLSEEIENNGSDLNETTVDYINELIGELRENALTITNNAQRAENVIKDMLSQSRSNGTEKQPTYLNALLDQALKLVYKSKNTEDNISNIQIHKDYDQTIGTIMLISGKMSRAFINLIDNAFYALQKRKQQCIESNIEYRPQLWLKTENLGNQIKIYIRDNGIGIPSDIQNQIFRPFFSTKPLQQGTGLGLSLTREIVDTHGGTLTLQNTSSDITEFIIEIPY</sequence>
<evidence type="ECO:0000259" key="9">
    <source>
        <dbReference type="PROSITE" id="PS50110"/>
    </source>
</evidence>
<dbReference type="PANTHER" id="PTHR43547:SF2">
    <property type="entry name" value="HYBRID SIGNAL TRANSDUCTION HISTIDINE KINASE C"/>
    <property type="match status" value="1"/>
</dbReference>
<dbReference type="OrthoDB" id="9773246at2"/>
<dbReference type="GO" id="GO:0000155">
    <property type="term" value="F:phosphorelay sensor kinase activity"/>
    <property type="evidence" value="ECO:0007669"/>
    <property type="project" value="InterPro"/>
</dbReference>
<keyword evidence="7" id="KW-0175">Coiled coil</keyword>
<keyword evidence="4 10" id="KW-0808">Transferase</keyword>
<dbReference type="SMART" id="SM00448">
    <property type="entry name" value="REC"/>
    <property type="match status" value="1"/>
</dbReference>
<proteinExistence type="predicted"/>
<dbReference type="AlphaFoldDB" id="A3IRJ3"/>
<dbReference type="PROSITE" id="PS50110">
    <property type="entry name" value="RESPONSE_REGULATORY"/>
    <property type="match status" value="1"/>
</dbReference>
<evidence type="ECO:0000256" key="6">
    <source>
        <dbReference type="PROSITE-ProRule" id="PRU00169"/>
    </source>
</evidence>
<organism evidence="10 11">
    <name type="scientific">Crocosphaera chwakensis CCY0110</name>
    <dbReference type="NCBI Taxonomy" id="391612"/>
    <lineage>
        <taxon>Bacteria</taxon>
        <taxon>Bacillati</taxon>
        <taxon>Cyanobacteriota</taxon>
        <taxon>Cyanophyceae</taxon>
        <taxon>Oscillatoriophycideae</taxon>
        <taxon>Chroococcales</taxon>
        <taxon>Aphanothecaceae</taxon>
        <taxon>Crocosphaera</taxon>
        <taxon>Crocosphaera chwakensis</taxon>
    </lineage>
</organism>
<comment type="catalytic activity">
    <reaction evidence="1">
        <text>ATP + protein L-histidine = ADP + protein N-phospho-L-histidine.</text>
        <dbReference type="EC" id="2.7.13.3"/>
    </reaction>
</comment>
<dbReference type="Pfam" id="PF02518">
    <property type="entry name" value="HATPase_c"/>
    <property type="match status" value="1"/>
</dbReference>
<dbReference type="Gene3D" id="3.40.50.2300">
    <property type="match status" value="1"/>
</dbReference>
<dbReference type="InterPro" id="IPR003661">
    <property type="entry name" value="HisK_dim/P_dom"/>
</dbReference>
<dbReference type="InterPro" id="IPR004358">
    <property type="entry name" value="Sig_transdc_His_kin-like_C"/>
</dbReference>
<dbReference type="SMART" id="SM00387">
    <property type="entry name" value="HATPase_c"/>
    <property type="match status" value="1"/>
</dbReference>
<keyword evidence="4 10" id="KW-0418">Kinase</keyword>
<feature type="domain" description="Histidine kinase" evidence="8">
    <location>
        <begin position="170"/>
        <end position="416"/>
    </location>
</feature>
<keyword evidence="3 6" id="KW-0597">Phosphoprotein</keyword>
<dbReference type="CDD" id="cd00082">
    <property type="entry name" value="HisKA"/>
    <property type="match status" value="1"/>
</dbReference>
<evidence type="ECO:0000256" key="3">
    <source>
        <dbReference type="ARBA" id="ARBA00022553"/>
    </source>
</evidence>
<name>A3IRJ3_9CHRO</name>
<dbReference type="InterPro" id="IPR036890">
    <property type="entry name" value="HATPase_C_sf"/>
</dbReference>
<dbReference type="eggNOG" id="COG4191">
    <property type="taxonomic scope" value="Bacteria"/>
</dbReference>
<evidence type="ECO:0000256" key="4">
    <source>
        <dbReference type="ARBA" id="ARBA00022777"/>
    </source>
</evidence>
<dbReference type="Pfam" id="PF00072">
    <property type="entry name" value="Response_reg"/>
    <property type="match status" value="1"/>
</dbReference>
<evidence type="ECO:0000259" key="8">
    <source>
        <dbReference type="PROSITE" id="PS50109"/>
    </source>
</evidence>
<protein>
    <recommendedName>
        <fullName evidence="2">histidine kinase</fullName>
        <ecNumber evidence="2">2.7.13.3</ecNumber>
    </recommendedName>
</protein>
<dbReference type="InterPro" id="IPR036097">
    <property type="entry name" value="HisK_dim/P_sf"/>
</dbReference>
<dbReference type="EMBL" id="AAXW01000019">
    <property type="protein sequence ID" value="EAZ90842.1"/>
    <property type="molecule type" value="Genomic_DNA"/>
</dbReference>
<dbReference type="Pfam" id="PF00512">
    <property type="entry name" value="HisKA"/>
    <property type="match status" value="1"/>
</dbReference>
<dbReference type="SUPFAM" id="SSF47384">
    <property type="entry name" value="Homodimeric domain of signal transducing histidine kinase"/>
    <property type="match status" value="1"/>
</dbReference>
<evidence type="ECO:0000256" key="7">
    <source>
        <dbReference type="SAM" id="Coils"/>
    </source>
</evidence>
<reference evidence="10 11" key="1">
    <citation type="submission" date="2007-03" db="EMBL/GenBank/DDBJ databases">
        <authorList>
            <person name="Stal L."/>
            <person name="Ferriera S."/>
            <person name="Johnson J."/>
            <person name="Kravitz S."/>
            <person name="Beeson K."/>
            <person name="Sutton G."/>
            <person name="Rogers Y.-H."/>
            <person name="Friedman R."/>
            <person name="Frazier M."/>
            <person name="Venter J.C."/>
        </authorList>
    </citation>
    <scope>NUCLEOTIDE SEQUENCE [LARGE SCALE GENOMIC DNA]</scope>
    <source>
        <strain evidence="10 11">CCY0110</strain>
    </source>
</reference>
<dbReference type="PANTHER" id="PTHR43547">
    <property type="entry name" value="TWO-COMPONENT HISTIDINE KINASE"/>
    <property type="match status" value="1"/>
</dbReference>
<dbReference type="Proteomes" id="UP000003781">
    <property type="component" value="Unassembled WGS sequence"/>
</dbReference>
<dbReference type="InterPro" id="IPR011006">
    <property type="entry name" value="CheY-like_superfamily"/>
</dbReference>
<dbReference type="EC" id="2.7.13.3" evidence="2"/>
<dbReference type="InterPro" id="IPR003594">
    <property type="entry name" value="HATPase_dom"/>
</dbReference>
<evidence type="ECO:0000256" key="5">
    <source>
        <dbReference type="ARBA" id="ARBA00023012"/>
    </source>
</evidence>
<dbReference type="PROSITE" id="PS50109">
    <property type="entry name" value="HIS_KIN"/>
    <property type="match status" value="1"/>
</dbReference>
<evidence type="ECO:0000313" key="11">
    <source>
        <dbReference type="Proteomes" id="UP000003781"/>
    </source>
</evidence>
<gene>
    <name evidence="10" type="ORF">CY0110_25466</name>
</gene>
<dbReference type="RefSeq" id="WP_008276001.1">
    <property type="nucleotide sequence ID" value="NZ_AAXW01000019.1"/>
</dbReference>
<evidence type="ECO:0000313" key="10">
    <source>
        <dbReference type="EMBL" id="EAZ90842.1"/>
    </source>
</evidence>
<dbReference type="Gene3D" id="1.10.287.130">
    <property type="match status" value="1"/>
</dbReference>
<comment type="caution">
    <text evidence="10">The sequence shown here is derived from an EMBL/GenBank/DDBJ whole genome shotgun (WGS) entry which is preliminary data.</text>
</comment>
<dbReference type="Gene3D" id="3.30.565.10">
    <property type="entry name" value="Histidine kinase-like ATPase, C-terminal domain"/>
    <property type="match status" value="1"/>
</dbReference>
<feature type="domain" description="Response regulatory" evidence="9">
    <location>
        <begin position="9"/>
        <end position="125"/>
    </location>
</feature>
<dbReference type="SUPFAM" id="SSF55874">
    <property type="entry name" value="ATPase domain of HSP90 chaperone/DNA topoisomerase II/histidine kinase"/>
    <property type="match status" value="1"/>
</dbReference>
<dbReference type="CDD" id="cd19920">
    <property type="entry name" value="REC_PA4781-like"/>
    <property type="match status" value="1"/>
</dbReference>
<dbReference type="InterPro" id="IPR001789">
    <property type="entry name" value="Sig_transdc_resp-reg_receiver"/>
</dbReference>
<feature type="modified residue" description="4-aspartylphosphate" evidence="6">
    <location>
        <position position="58"/>
    </location>
</feature>
<dbReference type="SMART" id="SM00388">
    <property type="entry name" value="HisKA"/>
    <property type="match status" value="1"/>
</dbReference>
<evidence type="ECO:0000256" key="2">
    <source>
        <dbReference type="ARBA" id="ARBA00012438"/>
    </source>
</evidence>
<feature type="coiled-coil region" evidence="7">
    <location>
        <begin position="131"/>
        <end position="158"/>
    </location>
</feature>
<dbReference type="SUPFAM" id="SSF52172">
    <property type="entry name" value="CheY-like"/>
    <property type="match status" value="1"/>
</dbReference>
<keyword evidence="5" id="KW-0902">Two-component regulatory system</keyword>
<accession>A3IRJ3</accession>
<dbReference type="PRINTS" id="PR00344">
    <property type="entry name" value="BCTRLSENSOR"/>
</dbReference>
<dbReference type="InterPro" id="IPR005467">
    <property type="entry name" value="His_kinase_dom"/>
</dbReference>
<evidence type="ECO:0000256" key="1">
    <source>
        <dbReference type="ARBA" id="ARBA00000085"/>
    </source>
</evidence>